<sequence length="80" mass="8785">MNSWPKEKGKISLESTSLKEAAHTQLQKGREGLHPARSVPIKRLTASKMLTDGDATKLSVAAPPVKNDRRLPLLTRLLSN</sequence>
<evidence type="ECO:0000256" key="1">
    <source>
        <dbReference type="SAM" id="MobiDB-lite"/>
    </source>
</evidence>
<feature type="region of interest" description="Disordered" evidence="1">
    <location>
        <begin position="1"/>
        <end position="39"/>
    </location>
</feature>
<comment type="caution">
    <text evidence="2">The sequence shown here is derived from an EMBL/GenBank/DDBJ whole genome shotgun (WGS) entry which is preliminary data.</text>
</comment>
<proteinExistence type="predicted"/>
<keyword evidence="3" id="KW-1185">Reference proteome</keyword>
<accession>A0A4C1W301</accession>
<evidence type="ECO:0000313" key="2">
    <source>
        <dbReference type="EMBL" id="GBP44445.1"/>
    </source>
</evidence>
<dbReference type="EMBL" id="BGZK01000453">
    <property type="protein sequence ID" value="GBP44445.1"/>
    <property type="molecule type" value="Genomic_DNA"/>
</dbReference>
<dbReference type="Proteomes" id="UP000299102">
    <property type="component" value="Unassembled WGS sequence"/>
</dbReference>
<feature type="compositionally biased region" description="Basic and acidic residues" evidence="1">
    <location>
        <begin position="1"/>
        <end position="11"/>
    </location>
</feature>
<dbReference type="AlphaFoldDB" id="A0A4C1W301"/>
<gene>
    <name evidence="2" type="ORF">EVAR_39453_1</name>
</gene>
<name>A0A4C1W301_EUMVA</name>
<organism evidence="2 3">
    <name type="scientific">Eumeta variegata</name>
    <name type="common">Bagworm moth</name>
    <name type="synonym">Eumeta japonica</name>
    <dbReference type="NCBI Taxonomy" id="151549"/>
    <lineage>
        <taxon>Eukaryota</taxon>
        <taxon>Metazoa</taxon>
        <taxon>Ecdysozoa</taxon>
        <taxon>Arthropoda</taxon>
        <taxon>Hexapoda</taxon>
        <taxon>Insecta</taxon>
        <taxon>Pterygota</taxon>
        <taxon>Neoptera</taxon>
        <taxon>Endopterygota</taxon>
        <taxon>Lepidoptera</taxon>
        <taxon>Glossata</taxon>
        <taxon>Ditrysia</taxon>
        <taxon>Tineoidea</taxon>
        <taxon>Psychidae</taxon>
        <taxon>Oiketicinae</taxon>
        <taxon>Eumeta</taxon>
    </lineage>
</organism>
<reference evidence="2 3" key="1">
    <citation type="journal article" date="2019" name="Commun. Biol.">
        <title>The bagworm genome reveals a unique fibroin gene that provides high tensile strength.</title>
        <authorList>
            <person name="Kono N."/>
            <person name="Nakamura H."/>
            <person name="Ohtoshi R."/>
            <person name="Tomita M."/>
            <person name="Numata K."/>
            <person name="Arakawa K."/>
        </authorList>
    </citation>
    <scope>NUCLEOTIDE SEQUENCE [LARGE SCALE GENOMIC DNA]</scope>
</reference>
<evidence type="ECO:0000313" key="3">
    <source>
        <dbReference type="Proteomes" id="UP000299102"/>
    </source>
</evidence>
<protein>
    <submittedName>
        <fullName evidence="2">Uncharacterized protein</fullName>
    </submittedName>
</protein>